<keyword evidence="2 4" id="KW-0863">Zinc-finger</keyword>
<protein>
    <recommendedName>
        <fullName evidence="7">RING-type domain-containing protein</fullName>
    </recommendedName>
</protein>
<dbReference type="GO" id="GO:0061630">
    <property type="term" value="F:ubiquitin protein ligase activity"/>
    <property type="evidence" value="ECO:0007669"/>
    <property type="project" value="TreeGrafter"/>
</dbReference>
<reference evidence="9" key="1">
    <citation type="journal article" date="2013" name="Nat. Genet.">
        <title>The draft genomes of soft-shell turtle and green sea turtle yield insights into the development and evolution of the turtle-specific body plan.</title>
        <authorList>
            <person name="Wang Z."/>
            <person name="Pascual-Anaya J."/>
            <person name="Zadissa A."/>
            <person name="Li W."/>
            <person name="Niimura Y."/>
            <person name="Huang Z."/>
            <person name="Li C."/>
            <person name="White S."/>
            <person name="Xiong Z."/>
            <person name="Fang D."/>
            <person name="Wang B."/>
            <person name="Ming Y."/>
            <person name="Chen Y."/>
            <person name="Zheng Y."/>
            <person name="Kuraku S."/>
            <person name="Pignatelli M."/>
            <person name="Herrero J."/>
            <person name="Beal K."/>
            <person name="Nozawa M."/>
            <person name="Li Q."/>
            <person name="Wang J."/>
            <person name="Zhang H."/>
            <person name="Yu L."/>
            <person name="Shigenobu S."/>
            <person name="Wang J."/>
            <person name="Liu J."/>
            <person name="Flicek P."/>
            <person name="Searle S."/>
            <person name="Wang J."/>
            <person name="Kuratani S."/>
            <person name="Yin Y."/>
            <person name="Aken B."/>
            <person name="Zhang G."/>
            <person name="Irie N."/>
        </authorList>
    </citation>
    <scope>NUCLEOTIDE SEQUENCE [LARGE SCALE GENOMIC DNA]</scope>
</reference>
<keyword evidence="6" id="KW-1133">Transmembrane helix</keyword>
<feature type="transmembrane region" description="Helical" evidence="6">
    <location>
        <begin position="202"/>
        <end position="220"/>
    </location>
</feature>
<evidence type="ECO:0000259" key="7">
    <source>
        <dbReference type="PROSITE" id="PS50089"/>
    </source>
</evidence>
<keyword evidence="3" id="KW-0862">Zinc</keyword>
<dbReference type="Pfam" id="PF14634">
    <property type="entry name" value="zf-RING_5"/>
    <property type="match status" value="1"/>
</dbReference>
<dbReference type="InterPro" id="IPR013083">
    <property type="entry name" value="Znf_RING/FYVE/PHD"/>
</dbReference>
<evidence type="ECO:0000256" key="4">
    <source>
        <dbReference type="PROSITE-ProRule" id="PRU00175"/>
    </source>
</evidence>
<dbReference type="GO" id="GO:0016567">
    <property type="term" value="P:protein ubiquitination"/>
    <property type="evidence" value="ECO:0007669"/>
    <property type="project" value="TreeGrafter"/>
</dbReference>
<evidence type="ECO:0000256" key="6">
    <source>
        <dbReference type="SAM" id="Phobius"/>
    </source>
</evidence>
<evidence type="ECO:0000256" key="1">
    <source>
        <dbReference type="ARBA" id="ARBA00022723"/>
    </source>
</evidence>
<sequence length="221" mass="23627">MALAPADVPLDVCARECGICYEAYKAASPWRVPKLLLCQHSLCLACLRKLVCQARAISSVVCPFCRTVTLVPEQGLQALQNDEDILREASALGSPRVLAGASSAPGEEEREEEAAPSASEYSTSDSSLSLDVEFNYVTHSSIFTISSVVSPYGLAVPGSPRAWSGLRVQEVQNTFLVGLPGPAVPADAQPPISSVENLRLCFAMGILILILSVFFLLVFLK</sequence>
<dbReference type="SUPFAM" id="SSF57850">
    <property type="entry name" value="RING/U-box"/>
    <property type="match status" value="1"/>
</dbReference>
<dbReference type="InterPro" id="IPR001841">
    <property type="entry name" value="Znf_RING"/>
</dbReference>
<feature type="domain" description="RING-type" evidence="7">
    <location>
        <begin position="17"/>
        <end position="66"/>
    </location>
</feature>
<dbReference type="SMART" id="SM00184">
    <property type="entry name" value="RING"/>
    <property type="match status" value="1"/>
</dbReference>
<evidence type="ECO:0000256" key="5">
    <source>
        <dbReference type="SAM" id="MobiDB-lite"/>
    </source>
</evidence>
<accession>M7ASN3</accession>
<evidence type="ECO:0000313" key="8">
    <source>
        <dbReference type="EMBL" id="EMP28371.1"/>
    </source>
</evidence>
<feature type="compositionally biased region" description="Low complexity" evidence="5">
    <location>
        <begin position="115"/>
        <end position="124"/>
    </location>
</feature>
<proteinExistence type="predicted"/>
<evidence type="ECO:0000256" key="2">
    <source>
        <dbReference type="ARBA" id="ARBA00022771"/>
    </source>
</evidence>
<evidence type="ECO:0000313" key="9">
    <source>
        <dbReference type="Proteomes" id="UP000031443"/>
    </source>
</evidence>
<dbReference type="EMBL" id="KB564230">
    <property type="protein sequence ID" value="EMP28371.1"/>
    <property type="molecule type" value="Genomic_DNA"/>
</dbReference>
<evidence type="ECO:0000256" key="3">
    <source>
        <dbReference type="ARBA" id="ARBA00022833"/>
    </source>
</evidence>
<keyword evidence="9" id="KW-1185">Reference proteome</keyword>
<organism evidence="8 9">
    <name type="scientific">Chelonia mydas</name>
    <name type="common">Green sea-turtle</name>
    <name type="synonym">Chelonia agassizi</name>
    <dbReference type="NCBI Taxonomy" id="8469"/>
    <lineage>
        <taxon>Eukaryota</taxon>
        <taxon>Metazoa</taxon>
        <taxon>Chordata</taxon>
        <taxon>Craniata</taxon>
        <taxon>Vertebrata</taxon>
        <taxon>Euteleostomi</taxon>
        <taxon>Archelosauria</taxon>
        <taxon>Testudinata</taxon>
        <taxon>Testudines</taxon>
        <taxon>Cryptodira</taxon>
        <taxon>Durocryptodira</taxon>
        <taxon>Americhelydia</taxon>
        <taxon>Chelonioidea</taxon>
        <taxon>Cheloniidae</taxon>
        <taxon>Chelonia</taxon>
    </lineage>
</organism>
<keyword evidence="6" id="KW-0812">Transmembrane</keyword>
<dbReference type="PANTHER" id="PTHR22791">
    <property type="entry name" value="RING-TYPE DOMAIN-CONTAINING PROTEIN"/>
    <property type="match status" value="1"/>
</dbReference>
<feature type="region of interest" description="Disordered" evidence="5">
    <location>
        <begin position="97"/>
        <end position="124"/>
    </location>
</feature>
<keyword evidence="6" id="KW-0472">Membrane</keyword>
<dbReference type="Proteomes" id="UP000031443">
    <property type="component" value="Unassembled WGS sequence"/>
</dbReference>
<dbReference type="Gene3D" id="3.30.40.10">
    <property type="entry name" value="Zinc/RING finger domain, C3HC4 (zinc finger)"/>
    <property type="match status" value="1"/>
</dbReference>
<keyword evidence="1" id="KW-0479">Metal-binding</keyword>
<dbReference type="PROSITE" id="PS00518">
    <property type="entry name" value="ZF_RING_1"/>
    <property type="match status" value="1"/>
</dbReference>
<dbReference type="AlphaFoldDB" id="M7ASN3"/>
<name>M7ASN3_CHEMY</name>
<dbReference type="InterPro" id="IPR051435">
    <property type="entry name" value="RING_finger_E3_ubiq-ligases"/>
</dbReference>
<dbReference type="InterPro" id="IPR017907">
    <property type="entry name" value="Znf_RING_CS"/>
</dbReference>
<gene>
    <name evidence="8" type="ORF">UY3_14553</name>
</gene>
<dbReference type="GO" id="GO:0008270">
    <property type="term" value="F:zinc ion binding"/>
    <property type="evidence" value="ECO:0007669"/>
    <property type="project" value="UniProtKB-KW"/>
</dbReference>
<dbReference type="PROSITE" id="PS50089">
    <property type="entry name" value="ZF_RING_2"/>
    <property type="match status" value="1"/>
</dbReference>
<dbReference type="PANTHER" id="PTHR22791:SF6">
    <property type="entry name" value="RING-TYPE DOMAIN-CONTAINING PROTEIN"/>
    <property type="match status" value="1"/>
</dbReference>